<dbReference type="OrthoDB" id="5595695at2759"/>
<dbReference type="PROSITE" id="PS00463">
    <property type="entry name" value="ZN2_CY6_FUNGAL_1"/>
    <property type="match status" value="1"/>
</dbReference>
<keyword evidence="1" id="KW-0539">Nucleus</keyword>
<sequence length="671" mass="74849">MSSSKPTFRQILPKPAAPPADSTKDQPAKRRKIASACDSCKKKKIKCDGTRPRCSNCASIDVECVFAAEVAAAQVARERNEEAARTARYQGVIDLLRNGSVADSLQALQTLRAAGDVEDALGSIAEARLLLPTPGPGAGPGVALQATAPAPEPRRGTPLLRSPYDDADFIFEKQYMMGPRERYVDKDIFVDVDSRTLPLSRWTMASSDDRLMNHLLTLFFTWDNIVERCIYRPILEEDVAALDPVKPGPVRGAFCSRFLVNALLAVGCLYTMDPATFKDPDDPKSRGRRWADEAEALLEAEAEPSLPLMQGLLAMFVYEGNLGSGAKALPYILRSFDVYRALNETDSSRRDGTDEARLEHERQAVSWCMWGFYCAEWRGSQALGFKKPALKPKVGKAWREHGFPLSQPNSIGYWWFPYPMSVDAQRSMQVEVREADAQLSELVEEVSDFTHPEEGEDQLPPPASPERVLELYDAIVKWKLSLPARLRLEEAVMGSTILLHVVAELLLANLLRPYAGMSQREFGRFSPRERCFAHASGIMSAAWTFRSLACIRFEYWLVHPIGAAAYMVLHEREGALVHMDTLVRACKCLDDMRVMLPLATDVLSGIRAAFRRCGLAVPAYLGRYFDAVRHRRDGLMHHTVAALLPTAREDRGPGEMQLQELLDEFDELGVD</sequence>
<evidence type="ECO:0000256" key="1">
    <source>
        <dbReference type="ARBA" id="ARBA00023242"/>
    </source>
</evidence>
<dbReference type="InterPro" id="IPR001138">
    <property type="entry name" value="Zn2Cys6_DnaBD"/>
</dbReference>
<dbReference type="Gene3D" id="4.10.240.10">
    <property type="entry name" value="Zn(2)-C6 fungal-type DNA-binding domain"/>
    <property type="match status" value="1"/>
</dbReference>
<name>A0A8K0X0C1_9PEZI</name>
<dbReference type="PANTHER" id="PTHR47256">
    <property type="entry name" value="ZN(II)2CYS6 TRANSCRIPTION FACTOR (EUROFUNG)-RELATED"/>
    <property type="match status" value="1"/>
</dbReference>
<dbReference type="PANTHER" id="PTHR47256:SF1">
    <property type="entry name" value="ZN(II)2CYS6 TRANSCRIPTION FACTOR (EUROFUNG)"/>
    <property type="match status" value="1"/>
</dbReference>
<feature type="region of interest" description="Disordered" evidence="2">
    <location>
        <begin position="1"/>
        <end position="30"/>
    </location>
</feature>
<dbReference type="CDD" id="cd12148">
    <property type="entry name" value="fungal_TF_MHR"/>
    <property type="match status" value="1"/>
</dbReference>
<dbReference type="SUPFAM" id="SSF57701">
    <property type="entry name" value="Zn2/Cys6 DNA-binding domain"/>
    <property type="match status" value="1"/>
</dbReference>
<evidence type="ECO:0000256" key="2">
    <source>
        <dbReference type="SAM" id="MobiDB-lite"/>
    </source>
</evidence>
<dbReference type="AlphaFoldDB" id="A0A8K0X0C1"/>
<organism evidence="4 5">
    <name type="scientific">Plectosphaerella cucumerina</name>
    <dbReference type="NCBI Taxonomy" id="40658"/>
    <lineage>
        <taxon>Eukaryota</taxon>
        <taxon>Fungi</taxon>
        <taxon>Dikarya</taxon>
        <taxon>Ascomycota</taxon>
        <taxon>Pezizomycotina</taxon>
        <taxon>Sordariomycetes</taxon>
        <taxon>Hypocreomycetidae</taxon>
        <taxon>Glomerellales</taxon>
        <taxon>Plectosphaerellaceae</taxon>
        <taxon>Plectosphaerella</taxon>
    </lineage>
</organism>
<dbReference type="SMART" id="SM00066">
    <property type="entry name" value="GAL4"/>
    <property type="match status" value="1"/>
</dbReference>
<dbReference type="Pfam" id="PF00172">
    <property type="entry name" value="Zn_clus"/>
    <property type="match status" value="1"/>
</dbReference>
<dbReference type="GO" id="GO:0000981">
    <property type="term" value="F:DNA-binding transcription factor activity, RNA polymerase II-specific"/>
    <property type="evidence" value="ECO:0007669"/>
    <property type="project" value="InterPro"/>
</dbReference>
<dbReference type="InterPro" id="IPR036864">
    <property type="entry name" value="Zn2-C6_fun-type_DNA-bd_sf"/>
</dbReference>
<evidence type="ECO:0000259" key="3">
    <source>
        <dbReference type="PROSITE" id="PS50048"/>
    </source>
</evidence>
<protein>
    <submittedName>
        <fullName evidence="4">Fungal-specific transcription factor</fullName>
    </submittedName>
</protein>
<evidence type="ECO:0000313" key="4">
    <source>
        <dbReference type="EMBL" id="KAH7354335.1"/>
    </source>
</evidence>
<evidence type="ECO:0000313" key="5">
    <source>
        <dbReference type="Proteomes" id="UP000813385"/>
    </source>
</evidence>
<feature type="domain" description="Zn(2)-C6 fungal-type" evidence="3">
    <location>
        <begin position="36"/>
        <end position="66"/>
    </location>
</feature>
<dbReference type="EMBL" id="JAGPXD010000005">
    <property type="protein sequence ID" value="KAH7354335.1"/>
    <property type="molecule type" value="Genomic_DNA"/>
</dbReference>
<gene>
    <name evidence="4" type="ORF">B0T11DRAFT_126898</name>
</gene>
<accession>A0A8K0X0C1</accession>
<dbReference type="InterPro" id="IPR053187">
    <property type="entry name" value="Notoamide_regulator"/>
</dbReference>
<reference evidence="4" key="1">
    <citation type="journal article" date="2021" name="Nat. Commun.">
        <title>Genetic determinants of endophytism in the Arabidopsis root mycobiome.</title>
        <authorList>
            <person name="Mesny F."/>
            <person name="Miyauchi S."/>
            <person name="Thiergart T."/>
            <person name="Pickel B."/>
            <person name="Atanasova L."/>
            <person name="Karlsson M."/>
            <person name="Huettel B."/>
            <person name="Barry K.W."/>
            <person name="Haridas S."/>
            <person name="Chen C."/>
            <person name="Bauer D."/>
            <person name="Andreopoulos W."/>
            <person name="Pangilinan J."/>
            <person name="LaButti K."/>
            <person name="Riley R."/>
            <person name="Lipzen A."/>
            <person name="Clum A."/>
            <person name="Drula E."/>
            <person name="Henrissat B."/>
            <person name="Kohler A."/>
            <person name="Grigoriev I.V."/>
            <person name="Martin F.M."/>
            <person name="Hacquard S."/>
        </authorList>
    </citation>
    <scope>NUCLEOTIDE SEQUENCE</scope>
    <source>
        <strain evidence="4">MPI-CAGE-AT-0016</strain>
    </source>
</reference>
<comment type="caution">
    <text evidence="4">The sequence shown here is derived from an EMBL/GenBank/DDBJ whole genome shotgun (WGS) entry which is preliminary data.</text>
</comment>
<dbReference type="CDD" id="cd00067">
    <property type="entry name" value="GAL4"/>
    <property type="match status" value="1"/>
</dbReference>
<dbReference type="Proteomes" id="UP000813385">
    <property type="component" value="Unassembled WGS sequence"/>
</dbReference>
<dbReference type="GO" id="GO:0008270">
    <property type="term" value="F:zinc ion binding"/>
    <property type="evidence" value="ECO:0007669"/>
    <property type="project" value="InterPro"/>
</dbReference>
<dbReference type="PROSITE" id="PS50048">
    <property type="entry name" value="ZN2_CY6_FUNGAL_2"/>
    <property type="match status" value="1"/>
</dbReference>
<keyword evidence="5" id="KW-1185">Reference proteome</keyword>
<proteinExistence type="predicted"/>